<organism evidence="2 3">
    <name type="scientific">Crotalaria pallida</name>
    <name type="common">Smooth rattlebox</name>
    <name type="synonym">Crotalaria striata</name>
    <dbReference type="NCBI Taxonomy" id="3830"/>
    <lineage>
        <taxon>Eukaryota</taxon>
        <taxon>Viridiplantae</taxon>
        <taxon>Streptophyta</taxon>
        <taxon>Embryophyta</taxon>
        <taxon>Tracheophyta</taxon>
        <taxon>Spermatophyta</taxon>
        <taxon>Magnoliopsida</taxon>
        <taxon>eudicotyledons</taxon>
        <taxon>Gunneridae</taxon>
        <taxon>Pentapetalae</taxon>
        <taxon>rosids</taxon>
        <taxon>fabids</taxon>
        <taxon>Fabales</taxon>
        <taxon>Fabaceae</taxon>
        <taxon>Papilionoideae</taxon>
        <taxon>50 kb inversion clade</taxon>
        <taxon>genistoids sensu lato</taxon>
        <taxon>core genistoids</taxon>
        <taxon>Crotalarieae</taxon>
        <taxon>Crotalaria</taxon>
    </lineage>
</organism>
<reference evidence="2 3" key="1">
    <citation type="submission" date="2024-01" db="EMBL/GenBank/DDBJ databases">
        <title>The genomes of 5 underutilized Papilionoideae crops provide insights into root nodulation and disease resistanc.</title>
        <authorList>
            <person name="Yuan L."/>
        </authorList>
    </citation>
    <scope>NUCLEOTIDE SEQUENCE [LARGE SCALE GENOMIC DNA]</scope>
    <source>
        <strain evidence="2">ZHUSHIDOU_FW_LH</strain>
        <tissue evidence="2">Leaf</tissue>
    </source>
</reference>
<keyword evidence="3" id="KW-1185">Reference proteome</keyword>
<sequence>MAKKRGRPPKSPLPPLFQSKTPTVTKANESAVLEDFDEEDLELLNNLSPKKLDLMMQKLAAMREKIKGKAVVNDSIVKQDDHVVHEALIMNNDMNPNIGATGATSENNGARKTPKPFVTEKRPIIWDSFDISKLRNAGEKLKFLQPESKEGVSIAKIENADIEAEGRRKSKQVWVEKKKPVMTEIVEIVEDSQKVETAKEDAFEADGLQDKVPETQDLMHHNHEASSSLNANQVLPDPNPNLNGESVNPDEESQWTLVYLD</sequence>
<proteinExistence type="predicted"/>
<evidence type="ECO:0000256" key="1">
    <source>
        <dbReference type="SAM" id="MobiDB-lite"/>
    </source>
</evidence>
<dbReference type="AlphaFoldDB" id="A0AAN9HZG3"/>
<evidence type="ECO:0000313" key="2">
    <source>
        <dbReference type="EMBL" id="KAK7260002.1"/>
    </source>
</evidence>
<protein>
    <submittedName>
        <fullName evidence="2">Uncharacterized protein</fullName>
    </submittedName>
</protein>
<gene>
    <name evidence="2" type="ORF">RIF29_25676</name>
</gene>
<dbReference type="Proteomes" id="UP001372338">
    <property type="component" value="Unassembled WGS sequence"/>
</dbReference>
<evidence type="ECO:0000313" key="3">
    <source>
        <dbReference type="Proteomes" id="UP001372338"/>
    </source>
</evidence>
<feature type="region of interest" description="Disordered" evidence="1">
    <location>
        <begin position="202"/>
        <end position="261"/>
    </location>
</feature>
<accession>A0AAN9HZG3</accession>
<comment type="caution">
    <text evidence="2">The sequence shown here is derived from an EMBL/GenBank/DDBJ whole genome shotgun (WGS) entry which is preliminary data.</text>
</comment>
<feature type="compositionally biased region" description="Basic and acidic residues" evidence="1">
    <location>
        <begin position="202"/>
        <end position="224"/>
    </location>
</feature>
<name>A0AAN9HZG3_CROPI</name>
<dbReference type="EMBL" id="JAYWIO010000005">
    <property type="protein sequence ID" value="KAK7260002.1"/>
    <property type="molecule type" value="Genomic_DNA"/>
</dbReference>
<feature type="region of interest" description="Disordered" evidence="1">
    <location>
        <begin position="1"/>
        <end position="25"/>
    </location>
</feature>